<organism evidence="10 11">
    <name type="scientific">Brachybacterium rhamnosum</name>
    <dbReference type="NCBI Taxonomy" id="173361"/>
    <lineage>
        <taxon>Bacteria</taxon>
        <taxon>Bacillati</taxon>
        <taxon>Actinomycetota</taxon>
        <taxon>Actinomycetes</taxon>
        <taxon>Micrococcales</taxon>
        <taxon>Dermabacteraceae</taxon>
        <taxon>Brachybacterium</taxon>
    </lineage>
</organism>
<evidence type="ECO:0000256" key="4">
    <source>
        <dbReference type="ARBA" id="ARBA00022989"/>
    </source>
</evidence>
<evidence type="ECO:0000259" key="8">
    <source>
        <dbReference type="Pfam" id="PF00535"/>
    </source>
</evidence>
<keyword evidence="11" id="KW-1185">Reference proteome</keyword>
<feature type="transmembrane region" description="Helical" evidence="7">
    <location>
        <begin position="322"/>
        <end position="342"/>
    </location>
</feature>
<keyword evidence="3 7" id="KW-0812">Transmembrane</keyword>
<feature type="transmembrane region" description="Helical" evidence="7">
    <location>
        <begin position="251"/>
        <end position="277"/>
    </location>
</feature>
<comment type="similarity">
    <text evidence="2">Belongs to the glycosyltransferase 2 family.</text>
</comment>
<evidence type="ECO:0000256" key="2">
    <source>
        <dbReference type="ARBA" id="ARBA00006739"/>
    </source>
</evidence>
<dbReference type="InterPro" id="IPR050256">
    <property type="entry name" value="Glycosyltransferase_2"/>
</dbReference>
<keyword evidence="4 7" id="KW-1133">Transmembrane helix</keyword>
<evidence type="ECO:0000259" key="9">
    <source>
        <dbReference type="Pfam" id="PF04138"/>
    </source>
</evidence>
<dbReference type="Pfam" id="PF04138">
    <property type="entry name" value="GtrA_DPMS_TM"/>
    <property type="match status" value="1"/>
</dbReference>
<comment type="caution">
    <text evidence="10">The sequence shown here is derived from an EMBL/GenBank/DDBJ whole genome shotgun (WGS) entry which is preliminary data.</text>
</comment>
<proteinExistence type="inferred from homology"/>
<accession>A0ABW4PVH5</accession>
<feature type="domain" description="Glycosyltransferase 2-like" evidence="8">
    <location>
        <begin position="34"/>
        <end position="139"/>
    </location>
</feature>
<dbReference type="PANTHER" id="PTHR48090">
    <property type="entry name" value="UNDECAPRENYL-PHOSPHATE 4-DEOXY-4-FORMAMIDO-L-ARABINOSE TRANSFERASE-RELATED"/>
    <property type="match status" value="1"/>
</dbReference>
<protein>
    <submittedName>
        <fullName evidence="10">Bifunctional glycosyltransferase family 2/GtrA family protein</fullName>
    </submittedName>
</protein>
<feature type="transmembrane region" description="Helical" evidence="7">
    <location>
        <begin position="348"/>
        <end position="365"/>
    </location>
</feature>
<feature type="transmembrane region" description="Helical" evidence="7">
    <location>
        <begin position="283"/>
        <end position="301"/>
    </location>
</feature>
<evidence type="ECO:0000256" key="1">
    <source>
        <dbReference type="ARBA" id="ARBA00004141"/>
    </source>
</evidence>
<comment type="subcellular location">
    <subcellularLocation>
        <location evidence="1">Membrane</location>
        <topology evidence="1">Multi-pass membrane protein</topology>
    </subcellularLocation>
</comment>
<dbReference type="PANTHER" id="PTHR48090:SF7">
    <property type="entry name" value="RFBJ PROTEIN"/>
    <property type="match status" value="1"/>
</dbReference>
<gene>
    <name evidence="10" type="ORF">ACFSDA_04285</name>
</gene>
<evidence type="ECO:0000256" key="6">
    <source>
        <dbReference type="SAM" id="MobiDB-lite"/>
    </source>
</evidence>
<dbReference type="RefSeq" id="WP_343903659.1">
    <property type="nucleotide sequence ID" value="NZ_BAAAIS010000002.1"/>
</dbReference>
<sequence>MTIQFQKRPTATSRTAPAPAPSRPDAPTTPSAVVVIPALEPGPELVELVAALAAHGVESVVVDDGSGPDHAVTFDVCEVLGARVLHLPVNRGKGAALRAAFTLVQSELPGRGVVTADADGQHTLADVLRVIEALDAPRTATGPGGIVLGVRSFARGEVPLRSWFGNAVSARLFEAVSGVRLGDTQTGLRGIPATLLDWAGTVPGDRYEYEYTMLVAAARQGITLRQLPIATVYVDENATSHFRPLRDSLRVLAPVLTFAGSGLAAFAIDTGLLLGAVALGAPVWLGMTLARVVSGGANFAINRHLVFRSGRRAPLRRALSGYVALAAVVLAGGVAIVGALTALGMPLVAAKITSDLLLFALSYVVQKLIVFRRREHG</sequence>
<dbReference type="InterPro" id="IPR001173">
    <property type="entry name" value="Glyco_trans_2-like"/>
</dbReference>
<dbReference type="InterPro" id="IPR029044">
    <property type="entry name" value="Nucleotide-diphossugar_trans"/>
</dbReference>
<evidence type="ECO:0000256" key="5">
    <source>
        <dbReference type="ARBA" id="ARBA00023136"/>
    </source>
</evidence>
<dbReference type="Proteomes" id="UP001597280">
    <property type="component" value="Unassembled WGS sequence"/>
</dbReference>
<keyword evidence="5 7" id="KW-0472">Membrane</keyword>
<dbReference type="Gene3D" id="3.90.550.10">
    <property type="entry name" value="Spore Coat Polysaccharide Biosynthesis Protein SpsA, Chain A"/>
    <property type="match status" value="1"/>
</dbReference>
<evidence type="ECO:0000313" key="11">
    <source>
        <dbReference type="Proteomes" id="UP001597280"/>
    </source>
</evidence>
<dbReference type="InterPro" id="IPR007267">
    <property type="entry name" value="GtrA_DPMS_TM"/>
</dbReference>
<name>A0ABW4PVH5_9MICO</name>
<dbReference type="SUPFAM" id="SSF53448">
    <property type="entry name" value="Nucleotide-diphospho-sugar transferases"/>
    <property type="match status" value="1"/>
</dbReference>
<reference evidence="11" key="1">
    <citation type="journal article" date="2019" name="Int. J. Syst. Evol. Microbiol.">
        <title>The Global Catalogue of Microorganisms (GCM) 10K type strain sequencing project: providing services to taxonomists for standard genome sequencing and annotation.</title>
        <authorList>
            <consortium name="The Broad Institute Genomics Platform"/>
            <consortium name="The Broad Institute Genome Sequencing Center for Infectious Disease"/>
            <person name="Wu L."/>
            <person name="Ma J."/>
        </authorList>
    </citation>
    <scope>NUCLEOTIDE SEQUENCE [LARGE SCALE GENOMIC DNA]</scope>
    <source>
        <strain evidence="11">JCM 11650</strain>
    </source>
</reference>
<evidence type="ECO:0000313" key="10">
    <source>
        <dbReference type="EMBL" id="MFD1834289.1"/>
    </source>
</evidence>
<feature type="domain" description="GtrA/DPMS transmembrane" evidence="9">
    <location>
        <begin position="258"/>
        <end position="371"/>
    </location>
</feature>
<feature type="region of interest" description="Disordered" evidence="6">
    <location>
        <begin position="1"/>
        <end position="29"/>
    </location>
</feature>
<dbReference type="EMBL" id="JBHUFL010000002">
    <property type="protein sequence ID" value="MFD1834289.1"/>
    <property type="molecule type" value="Genomic_DNA"/>
</dbReference>
<evidence type="ECO:0000256" key="7">
    <source>
        <dbReference type="SAM" id="Phobius"/>
    </source>
</evidence>
<feature type="compositionally biased region" description="Low complexity" evidence="6">
    <location>
        <begin position="8"/>
        <end position="17"/>
    </location>
</feature>
<evidence type="ECO:0000256" key="3">
    <source>
        <dbReference type="ARBA" id="ARBA00022692"/>
    </source>
</evidence>
<dbReference type="CDD" id="cd04179">
    <property type="entry name" value="DPM_DPG-synthase_like"/>
    <property type="match status" value="1"/>
</dbReference>
<dbReference type="Pfam" id="PF00535">
    <property type="entry name" value="Glycos_transf_2"/>
    <property type="match status" value="1"/>
</dbReference>